<dbReference type="RefSeq" id="WP_036873490.1">
    <property type="nucleotide sequence ID" value="NZ_JRFA01000009.1"/>
</dbReference>
<proteinExistence type="predicted"/>
<dbReference type="Proteomes" id="UP000030103">
    <property type="component" value="Unassembled WGS sequence"/>
</dbReference>
<organism evidence="1 2">
    <name type="scientific">Porphyromonas macacae</name>
    <dbReference type="NCBI Taxonomy" id="28115"/>
    <lineage>
        <taxon>Bacteria</taxon>
        <taxon>Pseudomonadati</taxon>
        <taxon>Bacteroidota</taxon>
        <taxon>Bacteroidia</taxon>
        <taxon>Bacteroidales</taxon>
        <taxon>Porphyromonadaceae</taxon>
        <taxon>Porphyromonas</taxon>
    </lineage>
</organism>
<dbReference type="EMBL" id="JRFA01000009">
    <property type="protein sequence ID" value="KGN75112.1"/>
    <property type="molecule type" value="Genomic_DNA"/>
</dbReference>
<evidence type="ECO:0000313" key="2">
    <source>
        <dbReference type="Proteomes" id="UP000030103"/>
    </source>
</evidence>
<reference evidence="1 2" key="1">
    <citation type="submission" date="2014-09" db="EMBL/GenBank/DDBJ databases">
        <title>Draft Genome Sequence of Porphyromonas macacae COT-192_OH2859.</title>
        <authorList>
            <person name="Wallis C."/>
            <person name="Deusch O."/>
            <person name="O'Flynn C."/>
            <person name="Davis I."/>
            <person name="Horsfall A."/>
            <person name="Kirkwood N."/>
            <person name="Harris S."/>
            <person name="Eisen J.A."/>
            <person name="Coil D.A."/>
            <person name="Darling A.E."/>
            <person name="Jospin G."/>
            <person name="Alexiev A."/>
        </authorList>
    </citation>
    <scope>NUCLEOTIDE SEQUENCE [LARGE SCALE GENOMIC DNA]</scope>
    <source>
        <strain evidence="2">COT-192 OH2859</strain>
    </source>
</reference>
<comment type="caution">
    <text evidence="1">The sequence shown here is derived from an EMBL/GenBank/DDBJ whole genome shotgun (WGS) entry which is preliminary data.</text>
</comment>
<name>A0A0A2EBR9_9PORP</name>
<protein>
    <submittedName>
        <fullName evidence="1">Uncharacterized protein</fullName>
    </submittedName>
</protein>
<sequence length="89" mass="10212">MLELDIDFFSDQLRELPGVLLPDSLLRTEIPDDFKTGLGVKGFIQMQSLEWKFFTGDVDSCAHGIQIGKHNNGIFLCYRKNKLLIFFSE</sequence>
<gene>
    <name evidence="1" type="ORF">HQ47_04230</name>
</gene>
<keyword evidence="2" id="KW-1185">Reference proteome</keyword>
<accession>A0A0A2EBR9</accession>
<evidence type="ECO:0000313" key="1">
    <source>
        <dbReference type="EMBL" id="KGN75112.1"/>
    </source>
</evidence>
<dbReference type="AlphaFoldDB" id="A0A0A2EBR9"/>